<sequence length="96" mass="10452">MFSLLPYNTFGLDVKAASGLMVNCADDLKLRDRHAPQLILGRGSDVLFTDDFDGQALIAHVRGIEIKEDDGCYLVRAGAGEILDEFIAVLLKQGIT</sequence>
<dbReference type="InterPro" id="IPR036318">
    <property type="entry name" value="FAD-bd_PCMH-like_sf"/>
</dbReference>
<dbReference type="Gene3D" id="3.30.43.10">
    <property type="entry name" value="Uridine Diphospho-n-acetylenolpyruvylglucosamine Reductase, domain 2"/>
    <property type="match status" value="1"/>
</dbReference>
<gene>
    <name evidence="1" type="ORF">IAB19_06085</name>
</gene>
<evidence type="ECO:0000313" key="2">
    <source>
        <dbReference type="Proteomes" id="UP000823631"/>
    </source>
</evidence>
<proteinExistence type="predicted"/>
<dbReference type="Proteomes" id="UP000823631">
    <property type="component" value="Unassembled WGS sequence"/>
</dbReference>
<evidence type="ECO:0000313" key="1">
    <source>
        <dbReference type="EMBL" id="MBO8415929.1"/>
    </source>
</evidence>
<dbReference type="SUPFAM" id="SSF56176">
    <property type="entry name" value="FAD-binding/transporter-associated domain-like"/>
    <property type="match status" value="1"/>
</dbReference>
<dbReference type="GO" id="GO:0050660">
    <property type="term" value="F:flavin adenine dinucleotide binding"/>
    <property type="evidence" value="ECO:0007669"/>
    <property type="project" value="InterPro"/>
</dbReference>
<feature type="non-terminal residue" evidence="1">
    <location>
        <position position="96"/>
    </location>
</feature>
<protein>
    <submittedName>
        <fullName evidence="1">UDP-N-acetylmuramate dehydrogenase</fullName>
    </submittedName>
</protein>
<dbReference type="InterPro" id="IPR016167">
    <property type="entry name" value="FAD-bd_PCMH_sub1"/>
</dbReference>
<accession>A0A9D9GTG4</accession>
<comment type="caution">
    <text evidence="1">The sequence shown here is derived from an EMBL/GenBank/DDBJ whole genome shotgun (WGS) entry which is preliminary data.</text>
</comment>
<reference evidence="1" key="2">
    <citation type="journal article" date="2021" name="PeerJ">
        <title>Extensive microbial diversity within the chicken gut microbiome revealed by metagenomics and culture.</title>
        <authorList>
            <person name="Gilroy R."/>
            <person name="Ravi A."/>
            <person name="Getino M."/>
            <person name="Pursley I."/>
            <person name="Horton D.L."/>
            <person name="Alikhan N.F."/>
            <person name="Baker D."/>
            <person name="Gharbi K."/>
            <person name="Hall N."/>
            <person name="Watson M."/>
            <person name="Adriaenssens E.M."/>
            <person name="Foster-Nyarko E."/>
            <person name="Jarju S."/>
            <person name="Secka A."/>
            <person name="Antonio M."/>
            <person name="Oren A."/>
            <person name="Chaudhuri R.R."/>
            <person name="La Ragione R."/>
            <person name="Hildebrand F."/>
            <person name="Pallen M.J."/>
        </authorList>
    </citation>
    <scope>NUCLEOTIDE SEQUENCE</scope>
    <source>
        <strain evidence="1">17213</strain>
    </source>
</reference>
<dbReference type="EMBL" id="JADINH010000129">
    <property type="protein sequence ID" value="MBO8415929.1"/>
    <property type="molecule type" value="Genomic_DNA"/>
</dbReference>
<dbReference type="AlphaFoldDB" id="A0A9D9GTG4"/>
<reference evidence="1" key="1">
    <citation type="submission" date="2020-10" db="EMBL/GenBank/DDBJ databases">
        <authorList>
            <person name="Gilroy R."/>
        </authorList>
    </citation>
    <scope>NUCLEOTIDE SEQUENCE</scope>
    <source>
        <strain evidence="1">17213</strain>
    </source>
</reference>
<name>A0A9D9GTG4_9GAMM</name>
<organism evidence="1 2">
    <name type="scientific">Candidatus Avisuccinivibrio stercorigallinarum</name>
    <dbReference type="NCBI Taxonomy" id="2840704"/>
    <lineage>
        <taxon>Bacteria</taxon>
        <taxon>Pseudomonadati</taxon>
        <taxon>Pseudomonadota</taxon>
        <taxon>Gammaproteobacteria</taxon>
        <taxon>Aeromonadales</taxon>
        <taxon>Succinivibrionaceae</taxon>
        <taxon>Succinivibrionaceae incertae sedis</taxon>
        <taxon>Candidatus Avisuccinivibrio</taxon>
    </lineage>
</organism>